<dbReference type="InterPro" id="IPR043159">
    <property type="entry name" value="Lectin_gal-bd_sf"/>
</dbReference>
<proteinExistence type="predicted"/>
<keyword evidence="4" id="KW-0430">Lectin</keyword>
<evidence type="ECO:0000256" key="2">
    <source>
        <dbReference type="SAM" id="SignalP"/>
    </source>
</evidence>
<keyword evidence="5" id="KW-1185">Reference proteome</keyword>
<evidence type="ECO:0000313" key="4">
    <source>
        <dbReference type="EMBL" id="PFX29143.1"/>
    </source>
</evidence>
<evidence type="ECO:0000313" key="5">
    <source>
        <dbReference type="Proteomes" id="UP000225706"/>
    </source>
</evidence>
<feature type="domain" description="SUEL-type lectin" evidence="3">
    <location>
        <begin position="139"/>
        <end position="233"/>
    </location>
</feature>
<evidence type="ECO:0000256" key="1">
    <source>
        <dbReference type="SAM" id="MobiDB-lite"/>
    </source>
</evidence>
<dbReference type="Pfam" id="PF02140">
    <property type="entry name" value="SUEL_Lectin"/>
    <property type="match status" value="2"/>
</dbReference>
<feature type="region of interest" description="Disordered" evidence="1">
    <location>
        <begin position="257"/>
        <end position="279"/>
    </location>
</feature>
<dbReference type="GO" id="GO:0030246">
    <property type="term" value="F:carbohydrate binding"/>
    <property type="evidence" value="ECO:0007669"/>
    <property type="project" value="UniProtKB-KW"/>
</dbReference>
<comment type="caution">
    <text evidence="4">The sequence shown here is derived from an EMBL/GenBank/DDBJ whole genome shotgun (WGS) entry which is preliminary data.</text>
</comment>
<name>A0A2B4SJ76_STYPI</name>
<dbReference type="PANTHER" id="PTHR46780">
    <property type="entry name" value="PROTEIN EVA-1"/>
    <property type="match status" value="1"/>
</dbReference>
<organism evidence="4 5">
    <name type="scientific">Stylophora pistillata</name>
    <name type="common">Smooth cauliflower coral</name>
    <dbReference type="NCBI Taxonomy" id="50429"/>
    <lineage>
        <taxon>Eukaryota</taxon>
        <taxon>Metazoa</taxon>
        <taxon>Cnidaria</taxon>
        <taxon>Anthozoa</taxon>
        <taxon>Hexacorallia</taxon>
        <taxon>Scleractinia</taxon>
        <taxon>Astrocoeniina</taxon>
        <taxon>Pocilloporidae</taxon>
        <taxon>Stylophora</taxon>
    </lineage>
</organism>
<dbReference type="CDD" id="cd22823">
    <property type="entry name" value="Gal_Rha_Lectin"/>
    <property type="match status" value="1"/>
</dbReference>
<keyword evidence="2" id="KW-0732">Signal</keyword>
<dbReference type="InterPro" id="IPR000922">
    <property type="entry name" value="Lectin_gal-bd_dom"/>
</dbReference>
<dbReference type="EMBL" id="LSMT01000070">
    <property type="protein sequence ID" value="PFX29143.1"/>
    <property type="molecule type" value="Genomic_DNA"/>
</dbReference>
<accession>A0A2B4SJ76</accession>
<feature type="signal peptide" evidence="2">
    <location>
        <begin position="1"/>
        <end position="22"/>
    </location>
</feature>
<feature type="chain" id="PRO_5013061178" evidence="2">
    <location>
        <begin position="23"/>
        <end position="331"/>
    </location>
</feature>
<evidence type="ECO:0000259" key="3">
    <source>
        <dbReference type="PROSITE" id="PS50228"/>
    </source>
</evidence>
<dbReference type="OrthoDB" id="5983982at2759"/>
<protein>
    <submittedName>
        <fullName evidence="4">L-rhamnose-binding lectin CSL1</fullName>
    </submittedName>
</protein>
<dbReference type="AlphaFoldDB" id="A0A2B4SJ76"/>
<dbReference type="PROSITE" id="PS50228">
    <property type="entry name" value="SUEL_LECTIN"/>
    <property type="match status" value="2"/>
</dbReference>
<feature type="domain" description="SUEL-type lectin" evidence="3">
    <location>
        <begin position="40"/>
        <end position="126"/>
    </location>
</feature>
<dbReference type="CDD" id="cd22829">
    <property type="entry name" value="Gal_Rha_Lectin_EVA1_EVA1C_rpt2"/>
    <property type="match status" value="1"/>
</dbReference>
<gene>
    <name evidence="4" type="ORF">AWC38_SpisGene6093</name>
</gene>
<dbReference type="Proteomes" id="UP000225706">
    <property type="component" value="Unassembled WGS sequence"/>
</dbReference>
<reference evidence="5" key="1">
    <citation type="journal article" date="2017" name="bioRxiv">
        <title>Comparative analysis of the genomes of Stylophora pistillata and Acropora digitifera provides evidence for extensive differences between species of corals.</title>
        <authorList>
            <person name="Voolstra C.R."/>
            <person name="Li Y."/>
            <person name="Liew Y.J."/>
            <person name="Baumgarten S."/>
            <person name="Zoccola D."/>
            <person name="Flot J.-F."/>
            <person name="Tambutte S."/>
            <person name="Allemand D."/>
            <person name="Aranda M."/>
        </authorList>
    </citation>
    <scope>NUCLEOTIDE SEQUENCE [LARGE SCALE GENOMIC DNA]</scope>
</reference>
<dbReference type="Gene3D" id="2.60.120.740">
    <property type="match status" value="2"/>
</dbReference>
<feature type="compositionally biased region" description="Pro residues" evidence="1">
    <location>
        <begin position="262"/>
        <end position="277"/>
    </location>
</feature>
<sequence length="331" mass="37063">MYRYYYLLIQVFFLLVSHEQLSFLDNGMLYQVNAFETKRTCQDDLMQLHCSAPEVLKIYSATYHRTKSDNCIRKTESCAPDDKTSLISKHCKGRTECSITVGLSTMGDNCPSMSALKYLNVIYGCGPPHKMSAIKTKYTCQGDSLNISCSASEVLKIFKATYLREENKKICTGRRMSNVNTAEHCAPDDKTNLLKKHCEGHSECNVTVDTSTMGDKCQWMSNPKDLNVKYGCGIVEELPPTTEAPFTFAENKSTIVLTKPSSPSPPFNYTTQPPPTAMTPRMSYTTYPGDDNGEDDSAGYGFVIFNTGYSNQISHVMIVLLFGVNFHFQLL</sequence>